<gene>
    <name evidence="1" type="ORF">QJU97_07430</name>
</gene>
<dbReference type="AlphaFoldDB" id="A0AAJ6NEI5"/>
<dbReference type="EMBL" id="JASAYT010000023">
    <property type="protein sequence ID" value="MDP8175285.1"/>
    <property type="molecule type" value="Genomic_DNA"/>
</dbReference>
<dbReference type="Pfam" id="PF19570">
    <property type="entry name" value="DUF6088"/>
    <property type="match status" value="1"/>
</dbReference>
<dbReference type="Proteomes" id="UP001231736">
    <property type="component" value="Unassembled WGS sequence"/>
</dbReference>
<reference evidence="1" key="1">
    <citation type="journal article" date="2023" name="Front. Microbiol.">
        <title>Phylogeography and host specificity of Pasteurellaceae pathogenic to sea-farmed fish in the north-east Atlantic.</title>
        <authorList>
            <person name="Gulla S."/>
            <person name="Colquhoun D.J."/>
            <person name="Olsen A.B."/>
            <person name="Spilsberg B."/>
            <person name="Lagesen K."/>
            <person name="Aakesson C.P."/>
            <person name="Strom S."/>
            <person name="Manji F."/>
            <person name="Birkbeck T.H."/>
            <person name="Nilsen H.K."/>
        </authorList>
    </citation>
    <scope>NUCLEOTIDE SEQUENCE</scope>
    <source>
        <strain evidence="1">98B1</strain>
    </source>
</reference>
<evidence type="ECO:0000313" key="2">
    <source>
        <dbReference type="Proteomes" id="UP001231736"/>
    </source>
</evidence>
<dbReference type="RefSeq" id="WP_306374471.1">
    <property type="nucleotide sequence ID" value="NZ_JASAYK010000005.1"/>
</dbReference>
<accession>A0AAJ6NEI5</accession>
<organism evidence="1 2">
    <name type="scientific">Phocoenobacter skyensis</name>
    <dbReference type="NCBI Taxonomy" id="97481"/>
    <lineage>
        <taxon>Bacteria</taxon>
        <taxon>Pseudomonadati</taxon>
        <taxon>Pseudomonadota</taxon>
        <taxon>Gammaproteobacteria</taxon>
        <taxon>Pasteurellales</taxon>
        <taxon>Pasteurellaceae</taxon>
        <taxon>Phocoenobacter</taxon>
    </lineage>
</organism>
<evidence type="ECO:0000313" key="1">
    <source>
        <dbReference type="EMBL" id="MDP8175285.1"/>
    </source>
</evidence>
<proteinExistence type="predicted"/>
<comment type="caution">
    <text evidence="1">The sequence shown here is derived from an EMBL/GenBank/DDBJ whole genome shotgun (WGS) entry which is preliminary data.</text>
</comment>
<protein>
    <submittedName>
        <fullName evidence="1">DUF6088 family protein</fullName>
    </submittedName>
</protein>
<name>A0AAJ6NEI5_9PAST</name>
<sequence length="240" mass="27445">MNISDAVQQIIDRFEMGYVFTYDNFRELQKQQAVAKALNRLVAKGKIAKLSKGVYFKPEVTPFGVLAPKQEQVVKDLLSDNGKITGYLTGYSIYNQLGLTTQVSNAIQIGKNDIRPTFKRERYTISFVKQKNSITKKNIPLLQLLDAIRYIKKIPDTTIEQSYYRLISIFKTLDILEISELIRLSLKYPPSTRSLLGVILDEIGYQDITAKLKASLNPLTVYKLPQVRKIFSNSDEWNIV</sequence>
<dbReference type="InterPro" id="IPR045738">
    <property type="entry name" value="DUF6088"/>
</dbReference>